<proteinExistence type="inferred from homology"/>
<dbReference type="Gene3D" id="1.10.730.10">
    <property type="entry name" value="Isoleucyl-tRNA Synthetase, Domain 1"/>
    <property type="match status" value="1"/>
</dbReference>
<dbReference type="InterPro" id="IPR014729">
    <property type="entry name" value="Rossmann-like_a/b/a_fold"/>
</dbReference>
<sequence>MPKPYYITTTLPYVNAEPHIGFALEIVQADALARYRRLFGDQVVFNTGTDEHGLKIYRQALARGQDPQAYCDGYAAKFNALQEALNLSYTNFIRTTDPYHVAAAQEFWRRCLAQGDIYKKNYQVKYCVGCELEKTESELVDNRCPIHPKLEIELIDEENYFFRWSKYRGALLALYAERPDFVVPANRLEEIRKFVERGLEDFSISRLKAKMPWGVPVPDDADHVMYVWFDALVNYISTLGWPADAETEAGDASVFERFWPGVQVAGKDNLRQQSAMWPAMLMSARLPASKQIFIHGFITSEGQKMSKSLGNVVDPYAVVAKYGTDAVRYYLLGGLPSYDDGDWSEARLAEFYTAHLANGVGNLTARVLTMAEKYGQGKIPARAPDALATAGFWSEYDAALAAYKFEEAVAAVNKFVARLDTLISSEKPWEKAKALEDISGLIYQLSEGLRQVGLAILPLMPVAGEKILYQLGIAVRALGNLAVEREWGGLAPGSAVKRGDILFPRL</sequence>
<dbReference type="PANTHER" id="PTHR43326:SF1">
    <property type="entry name" value="METHIONINE--TRNA LIGASE, MITOCHONDRIAL"/>
    <property type="match status" value="1"/>
</dbReference>
<dbReference type="PANTHER" id="PTHR43326">
    <property type="entry name" value="METHIONYL-TRNA SYNTHETASE"/>
    <property type="match status" value="1"/>
</dbReference>
<dbReference type="STRING" id="1619044.UY92_C0011G0048"/>
<dbReference type="SUPFAM" id="SSF52374">
    <property type="entry name" value="Nucleotidylyl transferase"/>
    <property type="match status" value="1"/>
</dbReference>
<evidence type="ECO:0000256" key="2">
    <source>
        <dbReference type="ARBA" id="ARBA00022598"/>
    </source>
</evidence>
<evidence type="ECO:0000256" key="4">
    <source>
        <dbReference type="ARBA" id="ARBA00022840"/>
    </source>
</evidence>
<keyword evidence="6 7" id="KW-0030">Aminoacyl-tRNA synthetase</keyword>
<dbReference type="Gene3D" id="3.40.50.620">
    <property type="entry name" value="HUPs"/>
    <property type="match status" value="1"/>
</dbReference>
<protein>
    <recommendedName>
        <fullName evidence="1">methionine--tRNA ligase</fullName>
        <ecNumber evidence="1">6.1.1.10</ecNumber>
    </recommendedName>
</protein>
<dbReference type="SUPFAM" id="SSF47323">
    <property type="entry name" value="Anticodon-binding domain of a subclass of class I aminoacyl-tRNA synthetases"/>
    <property type="match status" value="1"/>
</dbReference>
<dbReference type="InterPro" id="IPR033911">
    <property type="entry name" value="MetRS_core"/>
</dbReference>
<dbReference type="AlphaFoldDB" id="A0A0G1YFK8"/>
<name>A0A0G1YFK8_9BACT</name>
<evidence type="ECO:0000313" key="9">
    <source>
        <dbReference type="EMBL" id="KKW42026.1"/>
    </source>
</evidence>
<comment type="similarity">
    <text evidence="7">Belongs to the class-I aminoacyl-tRNA synthetase family.</text>
</comment>
<accession>A0A0G1YFK8</accession>
<gene>
    <name evidence="9" type="ORF">UY92_C0011G0048</name>
</gene>
<evidence type="ECO:0000256" key="1">
    <source>
        <dbReference type="ARBA" id="ARBA00012838"/>
    </source>
</evidence>
<dbReference type="InterPro" id="IPR015413">
    <property type="entry name" value="Methionyl/Leucyl_tRNA_Synth"/>
</dbReference>
<keyword evidence="4 7" id="KW-0067">ATP-binding</keyword>
<evidence type="ECO:0000256" key="7">
    <source>
        <dbReference type="RuleBase" id="RU363039"/>
    </source>
</evidence>
<keyword evidence="3 7" id="KW-0547">Nucleotide-binding</keyword>
<evidence type="ECO:0000256" key="6">
    <source>
        <dbReference type="ARBA" id="ARBA00023146"/>
    </source>
</evidence>
<evidence type="ECO:0000256" key="5">
    <source>
        <dbReference type="ARBA" id="ARBA00022917"/>
    </source>
</evidence>
<dbReference type="EC" id="6.1.1.10" evidence="1"/>
<dbReference type="Pfam" id="PF09334">
    <property type="entry name" value="tRNA-synt_1g"/>
    <property type="match status" value="1"/>
</dbReference>
<dbReference type="CDD" id="cd00814">
    <property type="entry name" value="MetRS_core"/>
    <property type="match status" value="1"/>
</dbReference>
<evidence type="ECO:0000259" key="8">
    <source>
        <dbReference type="Pfam" id="PF09334"/>
    </source>
</evidence>
<dbReference type="PATRIC" id="fig|1619044.3.peg.842"/>
<keyword evidence="2 7" id="KW-0436">Ligase</keyword>
<dbReference type="InterPro" id="IPR023457">
    <property type="entry name" value="Met-tRNA_synth_2"/>
</dbReference>
<dbReference type="PRINTS" id="PR01041">
    <property type="entry name" value="TRNASYNTHMET"/>
</dbReference>
<feature type="domain" description="Methionyl/Leucyl tRNA synthetase" evidence="8">
    <location>
        <begin position="136"/>
        <end position="368"/>
    </location>
</feature>
<evidence type="ECO:0000256" key="3">
    <source>
        <dbReference type="ARBA" id="ARBA00022741"/>
    </source>
</evidence>
<reference evidence="9 10" key="1">
    <citation type="journal article" date="2015" name="Nature">
        <title>rRNA introns, odd ribosomes, and small enigmatic genomes across a large radiation of phyla.</title>
        <authorList>
            <person name="Brown C.T."/>
            <person name="Hug L.A."/>
            <person name="Thomas B.C."/>
            <person name="Sharon I."/>
            <person name="Castelle C.J."/>
            <person name="Singh A."/>
            <person name="Wilkins M.J."/>
            <person name="Williams K.H."/>
            <person name="Banfield J.F."/>
        </authorList>
    </citation>
    <scope>NUCLEOTIDE SEQUENCE [LARGE SCALE GENOMIC DNA]</scope>
</reference>
<dbReference type="GO" id="GO:0004825">
    <property type="term" value="F:methionine-tRNA ligase activity"/>
    <property type="evidence" value="ECO:0007669"/>
    <property type="project" value="UniProtKB-EC"/>
</dbReference>
<organism evidence="9 10">
    <name type="scientific">Candidatus Magasanikbacteria bacterium GW2011_GWA2_56_11</name>
    <dbReference type="NCBI Taxonomy" id="1619044"/>
    <lineage>
        <taxon>Bacteria</taxon>
        <taxon>Candidatus Magasanikiibacteriota</taxon>
    </lineage>
</organism>
<comment type="caution">
    <text evidence="9">The sequence shown here is derived from an EMBL/GenBank/DDBJ whole genome shotgun (WGS) entry which is preliminary data.</text>
</comment>
<keyword evidence="5 7" id="KW-0648">Protein biosynthesis</keyword>
<dbReference type="Gene3D" id="2.170.220.10">
    <property type="match status" value="1"/>
</dbReference>
<dbReference type="EMBL" id="LCRX01000011">
    <property type="protein sequence ID" value="KKW42026.1"/>
    <property type="molecule type" value="Genomic_DNA"/>
</dbReference>
<dbReference type="GO" id="GO:0005524">
    <property type="term" value="F:ATP binding"/>
    <property type="evidence" value="ECO:0007669"/>
    <property type="project" value="UniProtKB-KW"/>
</dbReference>
<dbReference type="InterPro" id="IPR009080">
    <property type="entry name" value="tRNAsynth_Ia_anticodon-bd"/>
</dbReference>
<dbReference type="Proteomes" id="UP000033870">
    <property type="component" value="Unassembled WGS sequence"/>
</dbReference>
<dbReference type="GO" id="GO:0006431">
    <property type="term" value="P:methionyl-tRNA aminoacylation"/>
    <property type="evidence" value="ECO:0007669"/>
    <property type="project" value="InterPro"/>
</dbReference>
<evidence type="ECO:0000313" key="10">
    <source>
        <dbReference type="Proteomes" id="UP000033870"/>
    </source>
</evidence>